<dbReference type="EMBL" id="DF846235">
    <property type="protein sequence ID" value="GAT50095.1"/>
    <property type="molecule type" value="Genomic_DNA"/>
</dbReference>
<organism evidence="1 2">
    <name type="scientific">Mycena chlorophos</name>
    <name type="common">Agaric fungus</name>
    <name type="synonym">Agaricus chlorophos</name>
    <dbReference type="NCBI Taxonomy" id="658473"/>
    <lineage>
        <taxon>Eukaryota</taxon>
        <taxon>Fungi</taxon>
        <taxon>Dikarya</taxon>
        <taxon>Basidiomycota</taxon>
        <taxon>Agaricomycotina</taxon>
        <taxon>Agaricomycetes</taxon>
        <taxon>Agaricomycetidae</taxon>
        <taxon>Agaricales</taxon>
        <taxon>Marasmiineae</taxon>
        <taxon>Mycenaceae</taxon>
        <taxon>Mycena</taxon>
    </lineage>
</organism>
<accession>A0ABQ0LG72</accession>
<evidence type="ECO:0000313" key="1">
    <source>
        <dbReference type="EMBL" id="GAT50095.1"/>
    </source>
</evidence>
<keyword evidence="2" id="KW-1185">Reference proteome</keyword>
<sequence>MLSMCPSHATLRVRSGFGCTYAVHLPGSARPLRAARRPSDDDGARQSRRWQVPCCLSAFAGADGLRKTAPAYDGREHVRRLWTSLAPARPIRSLSFPIHGRHSVVGVVAPTPLTRSGPGLVEPDDVSMVVRKDDLSSVWPSPLQALPRRSL</sequence>
<protein>
    <submittedName>
        <fullName evidence="1">Uncharacterized protein</fullName>
    </submittedName>
</protein>
<name>A0ABQ0LG72_MYCCL</name>
<reference evidence="1" key="1">
    <citation type="submission" date="2014-09" db="EMBL/GenBank/DDBJ databases">
        <title>Genome sequence of the luminous mushroom Mycena chlorophos for searching fungal bioluminescence genes.</title>
        <authorList>
            <person name="Tanaka Y."/>
            <person name="Kasuga D."/>
            <person name="Oba Y."/>
            <person name="Hase S."/>
            <person name="Sato K."/>
            <person name="Oba Y."/>
            <person name="Sakakibara Y."/>
        </authorList>
    </citation>
    <scope>NUCLEOTIDE SEQUENCE</scope>
</reference>
<proteinExistence type="predicted"/>
<gene>
    <name evidence="1" type="ORF">MCHLO_07371</name>
</gene>
<evidence type="ECO:0000313" key="2">
    <source>
        <dbReference type="Proteomes" id="UP000815677"/>
    </source>
</evidence>
<dbReference type="Proteomes" id="UP000815677">
    <property type="component" value="Unassembled WGS sequence"/>
</dbReference>